<dbReference type="InterPro" id="IPR006076">
    <property type="entry name" value="FAD-dep_OxRdtase"/>
</dbReference>
<dbReference type="PIRSF" id="PIRSF000189">
    <property type="entry name" value="D-aa_oxidase"/>
    <property type="match status" value="1"/>
</dbReference>
<keyword evidence="4" id="KW-0285">Flavoprotein</keyword>
<comment type="similarity">
    <text evidence="3">Belongs to the DAMOX/DASOX family.</text>
</comment>
<evidence type="ECO:0000256" key="1">
    <source>
        <dbReference type="ARBA" id="ARBA00001974"/>
    </source>
</evidence>
<dbReference type="PANTHER" id="PTHR11530">
    <property type="entry name" value="D-AMINO ACID OXIDASE"/>
    <property type="match status" value="1"/>
</dbReference>
<evidence type="ECO:0000256" key="6">
    <source>
        <dbReference type="ARBA" id="ARBA00023002"/>
    </source>
</evidence>
<dbReference type="InterPro" id="IPR023209">
    <property type="entry name" value="DAO"/>
</dbReference>
<evidence type="ECO:0000259" key="7">
    <source>
        <dbReference type="Pfam" id="PF01266"/>
    </source>
</evidence>
<dbReference type="Proteomes" id="UP001652625">
    <property type="component" value="Chromosome 10"/>
</dbReference>
<dbReference type="PANTHER" id="PTHR11530:SF11">
    <property type="entry name" value="D-ASPARTATE OXIDASE"/>
    <property type="match status" value="1"/>
</dbReference>
<comment type="cofactor">
    <cofactor evidence="1">
        <name>FAD</name>
        <dbReference type="ChEBI" id="CHEBI:57692"/>
    </cofactor>
</comment>
<evidence type="ECO:0000313" key="8">
    <source>
        <dbReference type="Proteomes" id="UP001652625"/>
    </source>
</evidence>
<keyword evidence="8" id="KW-1185">Reference proteome</keyword>
<sequence length="346" mass="38991">MVKVIVAGAGIMGLSTAYHLKQTIPEIDVVVYAKDFSPNLTSDGAAGLWEPYIPGETPIELVSKWSQSTYDYVLDKIRSDPDSGNYGLMTCLGYNCSTNSDFQLPYWSHIPLDYHLLNEHDVAKRFPPWIKSVASFTSVFIEGKKYLPYLTKKFIELGGQLYQKEIYSLDEFSGECDVLVNCTGLGSKKLLKDDELYTVRGHILKVKANSIKEFLIVFEDTGPEMCTYVLPNQDYVILGGTKQLNNYDLTPNNEDREFILRTTSSIYPCLQSAEILDEWVGFRPCRKSMRVEKENFVVKSSAGSENILKVVHNYGHGGSGLTVHWGCALETVILVQEFLTEIEIKE</sequence>
<comment type="subcellular location">
    <subcellularLocation>
        <location evidence="2">Peroxisome matrix</location>
    </subcellularLocation>
</comment>
<evidence type="ECO:0000256" key="4">
    <source>
        <dbReference type="ARBA" id="ARBA00022630"/>
    </source>
</evidence>
<evidence type="ECO:0000313" key="9">
    <source>
        <dbReference type="RefSeq" id="XP_065663422.1"/>
    </source>
</evidence>
<dbReference type="GeneID" id="136085813"/>
<reference evidence="9" key="1">
    <citation type="submission" date="2025-08" db="UniProtKB">
        <authorList>
            <consortium name="RefSeq"/>
        </authorList>
    </citation>
    <scope>IDENTIFICATION</scope>
</reference>
<dbReference type="RefSeq" id="XP_065663422.1">
    <property type="nucleotide sequence ID" value="XM_065807350.1"/>
</dbReference>
<dbReference type="InterPro" id="IPR006181">
    <property type="entry name" value="D-amino_acid_oxidase_CS"/>
</dbReference>
<dbReference type="SUPFAM" id="SSF51971">
    <property type="entry name" value="Nucleotide-binding domain"/>
    <property type="match status" value="1"/>
</dbReference>
<feature type="domain" description="FAD dependent oxidoreductase" evidence="7">
    <location>
        <begin position="3"/>
        <end position="330"/>
    </location>
</feature>
<keyword evidence="6" id="KW-0560">Oxidoreductase</keyword>
<protein>
    <submittedName>
        <fullName evidence="9">D-amino-acid oxidase-like</fullName>
    </submittedName>
</protein>
<dbReference type="Gene3D" id="3.30.9.10">
    <property type="entry name" value="D-Amino Acid Oxidase, subunit A, domain 2"/>
    <property type="match status" value="1"/>
</dbReference>
<evidence type="ECO:0000256" key="5">
    <source>
        <dbReference type="ARBA" id="ARBA00022827"/>
    </source>
</evidence>
<organism evidence="8 9">
    <name type="scientific">Hydra vulgaris</name>
    <name type="common">Hydra</name>
    <name type="synonym">Hydra attenuata</name>
    <dbReference type="NCBI Taxonomy" id="6087"/>
    <lineage>
        <taxon>Eukaryota</taxon>
        <taxon>Metazoa</taxon>
        <taxon>Cnidaria</taxon>
        <taxon>Hydrozoa</taxon>
        <taxon>Hydroidolina</taxon>
        <taxon>Anthoathecata</taxon>
        <taxon>Aplanulata</taxon>
        <taxon>Hydridae</taxon>
        <taxon>Hydra</taxon>
    </lineage>
</organism>
<dbReference type="PROSITE" id="PS00677">
    <property type="entry name" value="DAO"/>
    <property type="match status" value="1"/>
</dbReference>
<keyword evidence="5" id="KW-0274">FAD</keyword>
<gene>
    <name evidence="9" type="primary">LOC136085813</name>
</gene>
<dbReference type="Gene3D" id="3.40.50.720">
    <property type="entry name" value="NAD(P)-binding Rossmann-like Domain"/>
    <property type="match status" value="1"/>
</dbReference>
<name>A0ABM4CNN2_HYDVU</name>
<accession>A0ABM4CNN2</accession>
<dbReference type="Pfam" id="PF01266">
    <property type="entry name" value="DAO"/>
    <property type="match status" value="1"/>
</dbReference>
<evidence type="ECO:0000256" key="3">
    <source>
        <dbReference type="ARBA" id="ARBA00006730"/>
    </source>
</evidence>
<evidence type="ECO:0000256" key="2">
    <source>
        <dbReference type="ARBA" id="ARBA00004253"/>
    </source>
</evidence>
<dbReference type="SUPFAM" id="SSF54373">
    <property type="entry name" value="FAD-linked reductases, C-terminal domain"/>
    <property type="match status" value="1"/>
</dbReference>
<proteinExistence type="inferred from homology"/>